<reference evidence="3" key="1">
    <citation type="journal article" date="2019" name="Int. J. Syst. Evol. Microbiol.">
        <title>The Global Catalogue of Microorganisms (GCM) 10K type strain sequencing project: providing services to taxonomists for standard genome sequencing and annotation.</title>
        <authorList>
            <consortium name="The Broad Institute Genomics Platform"/>
            <consortium name="The Broad Institute Genome Sequencing Center for Infectious Disease"/>
            <person name="Wu L."/>
            <person name="Ma J."/>
        </authorList>
    </citation>
    <scope>NUCLEOTIDE SEQUENCE [LARGE SCALE GENOMIC DNA]</scope>
    <source>
        <strain evidence="3">JCM 17441</strain>
    </source>
</reference>
<organism evidence="2 3">
    <name type="scientific">Dactylosporangium darangshiense</name>
    <dbReference type="NCBI Taxonomy" id="579108"/>
    <lineage>
        <taxon>Bacteria</taxon>
        <taxon>Bacillati</taxon>
        <taxon>Actinomycetota</taxon>
        <taxon>Actinomycetes</taxon>
        <taxon>Micromonosporales</taxon>
        <taxon>Micromonosporaceae</taxon>
        <taxon>Dactylosporangium</taxon>
    </lineage>
</organism>
<dbReference type="EMBL" id="BAABAT010000055">
    <property type="protein sequence ID" value="GAA4262784.1"/>
    <property type="molecule type" value="Genomic_DNA"/>
</dbReference>
<evidence type="ECO:0008006" key="4">
    <source>
        <dbReference type="Google" id="ProtNLM"/>
    </source>
</evidence>
<name>A0ABP8DS78_9ACTN</name>
<gene>
    <name evidence="2" type="ORF">GCM10022255_101410</name>
</gene>
<accession>A0ABP8DS78</accession>
<evidence type="ECO:0000256" key="1">
    <source>
        <dbReference type="SAM" id="MobiDB-lite"/>
    </source>
</evidence>
<evidence type="ECO:0000313" key="3">
    <source>
        <dbReference type="Proteomes" id="UP001500620"/>
    </source>
</evidence>
<sequence>MSLHSDWPHPGRHITTARDATFAPLHDPAGRVGIRATRGGRTDLVYLDAPTDPGNGRPLIITASSRPGTADEHDPDGITATAILGPAPAADREQAPHPARRPGW</sequence>
<protein>
    <recommendedName>
        <fullName evidence="4">Xaa-Pro dipeptidyl-peptidase-like domain-containing protein</fullName>
    </recommendedName>
</protein>
<feature type="region of interest" description="Disordered" evidence="1">
    <location>
        <begin position="65"/>
        <end position="104"/>
    </location>
</feature>
<dbReference type="RefSeq" id="WP_345140702.1">
    <property type="nucleotide sequence ID" value="NZ_BAABAT010000055.1"/>
</dbReference>
<proteinExistence type="predicted"/>
<evidence type="ECO:0000313" key="2">
    <source>
        <dbReference type="EMBL" id="GAA4262784.1"/>
    </source>
</evidence>
<comment type="caution">
    <text evidence="2">The sequence shown here is derived from an EMBL/GenBank/DDBJ whole genome shotgun (WGS) entry which is preliminary data.</text>
</comment>
<dbReference type="Proteomes" id="UP001500620">
    <property type="component" value="Unassembled WGS sequence"/>
</dbReference>
<keyword evidence="3" id="KW-1185">Reference proteome</keyword>